<keyword evidence="14" id="KW-1185">Reference proteome</keyword>
<dbReference type="PANTHER" id="PTHR11690">
    <property type="entry name" value="AMILORIDE-SENSITIVE SODIUM CHANNEL-RELATED"/>
    <property type="match status" value="1"/>
</dbReference>
<evidence type="ECO:0000256" key="3">
    <source>
        <dbReference type="ARBA" id="ARBA00022461"/>
    </source>
</evidence>
<feature type="transmembrane region" description="Helical" evidence="12">
    <location>
        <begin position="282"/>
        <end position="303"/>
    </location>
</feature>
<keyword evidence="9 11" id="KW-0739">Sodium transport</keyword>
<dbReference type="Proteomes" id="UP000683360">
    <property type="component" value="Unassembled WGS sequence"/>
</dbReference>
<evidence type="ECO:0000256" key="2">
    <source>
        <dbReference type="ARBA" id="ARBA00022448"/>
    </source>
</evidence>
<dbReference type="Pfam" id="PF00858">
    <property type="entry name" value="ASC"/>
    <property type="match status" value="1"/>
</dbReference>
<dbReference type="PANTHER" id="PTHR11690:SF222">
    <property type="entry name" value="AMILORIDE-SENSITIVE SODIUM CHANNEL SUBUNIT GAMMA"/>
    <property type="match status" value="1"/>
</dbReference>
<evidence type="ECO:0000256" key="8">
    <source>
        <dbReference type="ARBA" id="ARBA00023136"/>
    </source>
</evidence>
<gene>
    <name evidence="13" type="ORF">MEDL_63477</name>
</gene>
<keyword evidence="6" id="KW-0915">Sodium</keyword>
<feature type="transmembrane region" description="Helical" evidence="12">
    <location>
        <begin position="44"/>
        <end position="62"/>
    </location>
</feature>
<keyword evidence="10 11" id="KW-0407">Ion channel</keyword>
<dbReference type="InterPro" id="IPR001873">
    <property type="entry name" value="ENaC"/>
</dbReference>
<comment type="similarity">
    <text evidence="11">Belongs to the amiloride-sensitive sodium channel (TC 1.A.6) family.</text>
</comment>
<evidence type="ECO:0000256" key="7">
    <source>
        <dbReference type="ARBA" id="ARBA00023065"/>
    </source>
</evidence>
<keyword evidence="7 11" id="KW-0406">Ion transport</keyword>
<evidence type="ECO:0000313" key="13">
    <source>
        <dbReference type="EMBL" id="CAG2251856.1"/>
    </source>
</evidence>
<dbReference type="Gene3D" id="2.60.470.10">
    <property type="entry name" value="Acid-sensing ion channels like domains"/>
    <property type="match status" value="1"/>
</dbReference>
<keyword evidence="8 12" id="KW-0472">Membrane</keyword>
<proteinExistence type="inferred from homology"/>
<keyword evidence="2 11" id="KW-0813">Transport</keyword>
<keyword evidence="3 11" id="KW-0894">Sodium channel</keyword>
<evidence type="ECO:0000256" key="6">
    <source>
        <dbReference type="ARBA" id="ARBA00023053"/>
    </source>
</evidence>
<dbReference type="PRINTS" id="PR01078">
    <property type="entry name" value="AMINACHANNEL"/>
</dbReference>
<reference evidence="13" key="1">
    <citation type="submission" date="2021-03" db="EMBL/GenBank/DDBJ databases">
        <authorList>
            <person name="Bekaert M."/>
        </authorList>
    </citation>
    <scope>NUCLEOTIDE SEQUENCE</scope>
</reference>
<dbReference type="OrthoDB" id="8065060at2759"/>
<dbReference type="AlphaFoldDB" id="A0A8S3VE09"/>
<comment type="subcellular location">
    <subcellularLocation>
        <location evidence="1">Membrane</location>
        <topology evidence="1">Multi-pass membrane protein</topology>
    </subcellularLocation>
</comment>
<comment type="caution">
    <text evidence="13">The sequence shown here is derived from an EMBL/GenBank/DDBJ whole genome shotgun (WGS) entry which is preliminary data.</text>
</comment>
<evidence type="ECO:0000256" key="1">
    <source>
        <dbReference type="ARBA" id="ARBA00004141"/>
    </source>
</evidence>
<evidence type="ECO:0000256" key="12">
    <source>
        <dbReference type="SAM" id="Phobius"/>
    </source>
</evidence>
<sequence>MSDKTEKQEKLTAGIIWEDFIESTGFHAVNKIDFGRKHPPGRTLFWMIIWLLSAGYLLFNVATELISYYKYPTTTTVSVKNNDELEFPAVTICNLATLNRSMFTNDVRTDKYHLALSALYHTAEKVNWSDPFYSSEGYFNERTLDDLYMESKSLSKLIIYHKFDLKTFYLNYTPVSTDLGLCVRFNMNSPPVKTVMHGGLYNLQMYIDLRLDDDYFPLTYVSSGLKVVVHDQSEEVLMVNDGFVVPPASEALIQISRKEMTHVKTSDPTIAHLNVKDNVCKIFYFNSAVVLVSCLTVPLEYIVRRKDI</sequence>
<evidence type="ECO:0000256" key="9">
    <source>
        <dbReference type="ARBA" id="ARBA00023201"/>
    </source>
</evidence>
<evidence type="ECO:0000256" key="10">
    <source>
        <dbReference type="ARBA" id="ARBA00023303"/>
    </source>
</evidence>
<accession>A0A8S3VE09</accession>
<evidence type="ECO:0000256" key="4">
    <source>
        <dbReference type="ARBA" id="ARBA00022692"/>
    </source>
</evidence>
<dbReference type="GO" id="GO:0015280">
    <property type="term" value="F:ligand-gated sodium channel activity"/>
    <property type="evidence" value="ECO:0007669"/>
    <property type="project" value="TreeGrafter"/>
</dbReference>
<evidence type="ECO:0000256" key="11">
    <source>
        <dbReference type="RuleBase" id="RU000679"/>
    </source>
</evidence>
<keyword evidence="4 11" id="KW-0812">Transmembrane</keyword>
<evidence type="ECO:0000313" key="14">
    <source>
        <dbReference type="Proteomes" id="UP000683360"/>
    </source>
</evidence>
<name>A0A8S3VE09_MYTED</name>
<keyword evidence="5 12" id="KW-1133">Transmembrane helix</keyword>
<dbReference type="GO" id="GO:0005886">
    <property type="term" value="C:plasma membrane"/>
    <property type="evidence" value="ECO:0007669"/>
    <property type="project" value="TreeGrafter"/>
</dbReference>
<organism evidence="13 14">
    <name type="scientific">Mytilus edulis</name>
    <name type="common">Blue mussel</name>
    <dbReference type="NCBI Taxonomy" id="6550"/>
    <lineage>
        <taxon>Eukaryota</taxon>
        <taxon>Metazoa</taxon>
        <taxon>Spiralia</taxon>
        <taxon>Lophotrochozoa</taxon>
        <taxon>Mollusca</taxon>
        <taxon>Bivalvia</taxon>
        <taxon>Autobranchia</taxon>
        <taxon>Pteriomorphia</taxon>
        <taxon>Mytilida</taxon>
        <taxon>Mytiloidea</taxon>
        <taxon>Mytilidae</taxon>
        <taxon>Mytilinae</taxon>
        <taxon>Mytilus</taxon>
    </lineage>
</organism>
<protein>
    <submittedName>
        <fullName evidence="13">Uncharacterized protein</fullName>
    </submittedName>
</protein>
<dbReference type="EMBL" id="CAJPWZ010003102">
    <property type="protein sequence ID" value="CAG2251856.1"/>
    <property type="molecule type" value="Genomic_DNA"/>
</dbReference>
<evidence type="ECO:0000256" key="5">
    <source>
        <dbReference type="ARBA" id="ARBA00022989"/>
    </source>
</evidence>